<evidence type="ECO:0000313" key="2">
    <source>
        <dbReference type="Proteomes" id="UP000000304"/>
    </source>
</evidence>
<accession>B4R543</accession>
<organism evidence="1 2">
    <name type="scientific">Drosophila simulans</name>
    <name type="common">Fruit fly</name>
    <dbReference type="NCBI Taxonomy" id="7240"/>
    <lineage>
        <taxon>Eukaryota</taxon>
        <taxon>Metazoa</taxon>
        <taxon>Ecdysozoa</taxon>
        <taxon>Arthropoda</taxon>
        <taxon>Hexapoda</taxon>
        <taxon>Insecta</taxon>
        <taxon>Pterygota</taxon>
        <taxon>Neoptera</taxon>
        <taxon>Endopterygota</taxon>
        <taxon>Diptera</taxon>
        <taxon>Brachycera</taxon>
        <taxon>Muscomorpha</taxon>
        <taxon>Ephydroidea</taxon>
        <taxon>Drosophilidae</taxon>
        <taxon>Drosophila</taxon>
        <taxon>Sophophora</taxon>
    </lineage>
</organism>
<dbReference type="OrthoDB" id="3626597at2759"/>
<dbReference type="Proteomes" id="UP000000304">
    <property type="component" value="Chromosome X"/>
</dbReference>
<dbReference type="AlphaFoldDB" id="B4R543"/>
<protein>
    <submittedName>
        <fullName evidence="1">GD16226</fullName>
    </submittedName>
</protein>
<dbReference type="EMBL" id="CM000366">
    <property type="protein sequence ID" value="EDX17192.1"/>
    <property type="molecule type" value="Genomic_DNA"/>
</dbReference>
<evidence type="ECO:0000313" key="1">
    <source>
        <dbReference type="EMBL" id="EDX17192.1"/>
    </source>
</evidence>
<name>B4R543_DROSI</name>
<dbReference type="STRING" id="7240.B4R543"/>
<keyword evidence="2" id="KW-1185">Reference proteome</keyword>
<gene>
    <name evidence="1" type="primary">Dsim\GD16226</name>
    <name evidence="1" type="ORF">Dsim_GD16226</name>
</gene>
<reference evidence="1 2" key="1">
    <citation type="journal article" date="2007" name="Nature">
        <title>Evolution of genes and genomes on the Drosophila phylogeny.</title>
        <authorList>
            <consortium name="Drosophila 12 Genomes Consortium"/>
            <person name="Clark A.G."/>
            <person name="Eisen M.B."/>
            <person name="Smith D.R."/>
            <person name="Bergman C.M."/>
            <person name="Oliver B."/>
            <person name="Markow T.A."/>
            <person name="Kaufman T.C."/>
            <person name="Kellis M."/>
            <person name="Gelbart W."/>
            <person name="Iyer V.N."/>
            <person name="Pollard D.A."/>
            <person name="Sackton T.B."/>
            <person name="Larracuente A.M."/>
            <person name="Singh N.D."/>
            <person name="Abad J.P."/>
            <person name="Abt D.N."/>
            <person name="Adryan B."/>
            <person name="Aguade M."/>
            <person name="Akashi H."/>
            <person name="Anderson W.W."/>
            <person name="Aquadro C.F."/>
            <person name="Ardell D.H."/>
            <person name="Arguello R."/>
            <person name="Artieri C.G."/>
            <person name="Barbash D.A."/>
            <person name="Barker D."/>
            <person name="Barsanti P."/>
            <person name="Batterham P."/>
            <person name="Batzoglou S."/>
            <person name="Begun D."/>
            <person name="Bhutkar A."/>
            <person name="Blanco E."/>
            <person name="Bosak S.A."/>
            <person name="Bradley R.K."/>
            <person name="Brand A.D."/>
            <person name="Brent M.R."/>
            <person name="Brooks A.N."/>
            <person name="Brown R.H."/>
            <person name="Butlin R.K."/>
            <person name="Caggese C."/>
            <person name="Calvi B.R."/>
            <person name="Bernardo de Carvalho A."/>
            <person name="Caspi A."/>
            <person name="Castrezana S."/>
            <person name="Celniker S.E."/>
            <person name="Chang J.L."/>
            <person name="Chapple C."/>
            <person name="Chatterji S."/>
            <person name="Chinwalla A."/>
            <person name="Civetta A."/>
            <person name="Clifton S.W."/>
            <person name="Comeron J.M."/>
            <person name="Costello J.C."/>
            <person name="Coyne J.A."/>
            <person name="Daub J."/>
            <person name="David R.G."/>
            <person name="Delcher A.L."/>
            <person name="Delehaunty K."/>
            <person name="Do C.B."/>
            <person name="Ebling H."/>
            <person name="Edwards K."/>
            <person name="Eickbush T."/>
            <person name="Evans J.D."/>
            <person name="Filipski A."/>
            <person name="Findeiss S."/>
            <person name="Freyhult E."/>
            <person name="Fulton L."/>
            <person name="Fulton R."/>
            <person name="Garcia A.C."/>
            <person name="Gardiner A."/>
            <person name="Garfield D.A."/>
            <person name="Garvin B.E."/>
            <person name="Gibson G."/>
            <person name="Gilbert D."/>
            <person name="Gnerre S."/>
            <person name="Godfrey J."/>
            <person name="Good R."/>
            <person name="Gotea V."/>
            <person name="Gravely B."/>
            <person name="Greenberg A.J."/>
            <person name="Griffiths-Jones S."/>
            <person name="Gross S."/>
            <person name="Guigo R."/>
            <person name="Gustafson E.A."/>
            <person name="Haerty W."/>
            <person name="Hahn M.W."/>
            <person name="Halligan D.L."/>
            <person name="Halpern A.L."/>
            <person name="Halter G.M."/>
            <person name="Han M.V."/>
            <person name="Heger A."/>
            <person name="Hillier L."/>
            <person name="Hinrichs A.S."/>
            <person name="Holmes I."/>
            <person name="Hoskins R.A."/>
            <person name="Hubisz M.J."/>
            <person name="Hultmark D."/>
            <person name="Huntley M.A."/>
            <person name="Jaffe D.B."/>
            <person name="Jagadeeshan S."/>
            <person name="Jeck W.R."/>
            <person name="Johnson J."/>
            <person name="Jones C.D."/>
            <person name="Jordan W.C."/>
            <person name="Karpen G.H."/>
            <person name="Kataoka E."/>
            <person name="Keightley P.D."/>
            <person name="Kheradpour P."/>
            <person name="Kirkness E.F."/>
            <person name="Koerich L.B."/>
            <person name="Kristiansen K."/>
            <person name="Kudrna D."/>
            <person name="Kulathinal R.J."/>
            <person name="Kumar S."/>
            <person name="Kwok R."/>
            <person name="Lander E."/>
            <person name="Langley C.H."/>
            <person name="Lapoint R."/>
            <person name="Lazzaro B.P."/>
            <person name="Lee S.J."/>
            <person name="Levesque L."/>
            <person name="Li R."/>
            <person name="Lin C.F."/>
            <person name="Lin M.F."/>
            <person name="Lindblad-Toh K."/>
            <person name="Llopart A."/>
            <person name="Long M."/>
            <person name="Low L."/>
            <person name="Lozovsky E."/>
            <person name="Lu J."/>
            <person name="Luo M."/>
            <person name="Machado C.A."/>
            <person name="Makalowski W."/>
            <person name="Marzo M."/>
            <person name="Matsuda M."/>
            <person name="Matzkin L."/>
            <person name="McAllister B."/>
            <person name="McBride C.S."/>
            <person name="McKernan B."/>
            <person name="McKernan K."/>
            <person name="Mendez-Lago M."/>
            <person name="Minx P."/>
            <person name="Mollenhauer M.U."/>
            <person name="Montooth K."/>
            <person name="Mount S.M."/>
            <person name="Mu X."/>
            <person name="Myers E."/>
            <person name="Negre B."/>
            <person name="Newfeld S."/>
            <person name="Nielsen R."/>
            <person name="Noor M.A."/>
            <person name="O'Grady P."/>
            <person name="Pachter L."/>
            <person name="Papaceit M."/>
            <person name="Parisi M.J."/>
            <person name="Parisi M."/>
            <person name="Parts L."/>
            <person name="Pedersen J.S."/>
            <person name="Pesole G."/>
            <person name="Phillippy A.M."/>
            <person name="Ponting C.P."/>
            <person name="Pop M."/>
            <person name="Porcelli D."/>
            <person name="Powell J.R."/>
            <person name="Prohaska S."/>
            <person name="Pruitt K."/>
            <person name="Puig M."/>
            <person name="Quesneville H."/>
            <person name="Ram K.R."/>
            <person name="Rand D."/>
            <person name="Rasmussen M.D."/>
            <person name="Reed L.K."/>
            <person name="Reenan R."/>
            <person name="Reily A."/>
            <person name="Remington K.A."/>
            <person name="Rieger T.T."/>
            <person name="Ritchie M.G."/>
            <person name="Robin C."/>
            <person name="Rogers Y.H."/>
            <person name="Rohde C."/>
            <person name="Rozas J."/>
            <person name="Rubenfield M.J."/>
            <person name="Ruiz A."/>
            <person name="Russo S."/>
            <person name="Salzberg S.L."/>
            <person name="Sanchez-Gracia A."/>
            <person name="Saranga D.J."/>
            <person name="Sato H."/>
            <person name="Schaeffer S.W."/>
            <person name="Schatz M.C."/>
            <person name="Schlenke T."/>
            <person name="Schwartz R."/>
            <person name="Segarra C."/>
            <person name="Singh R.S."/>
            <person name="Sirot L."/>
            <person name="Sirota M."/>
            <person name="Sisneros N.B."/>
            <person name="Smith C.D."/>
            <person name="Smith T.F."/>
            <person name="Spieth J."/>
            <person name="Stage D.E."/>
            <person name="Stark A."/>
            <person name="Stephan W."/>
            <person name="Strausberg R.L."/>
            <person name="Strempel S."/>
            <person name="Sturgill D."/>
            <person name="Sutton G."/>
            <person name="Sutton G.G."/>
            <person name="Tao W."/>
            <person name="Teichmann S."/>
            <person name="Tobari Y.N."/>
            <person name="Tomimura Y."/>
            <person name="Tsolas J.M."/>
            <person name="Valente V.L."/>
            <person name="Venter E."/>
            <person name="Venter J.C."/>
            <person name="Vicario S."/>
            <person name="Vieira F.G."/>
            <person name="Vilella A.J."/>
            <person name="Villasante A."/>
            <person name="Walenz B."/>
            <person name="Wang J."/>
            <person name="Wasserman M."/>
            <person name="Watts T."/>
            <person name="Wilson D."/>
            <person name="Wilson R.K."/>
            <person name="Wing R.A."/>
            <person name="Wolfner M.F."/>
            <person name="Wong A."/>
            <person name="Wong G.K."/>
            <person name="Wu C.I."/>
            <person name="Wu G."/>
            <person name="Yamamoto D."/>
            <person name="Yang H.P."/>
            <person name="Yang S.P."/>
            <person name="Yorke J.A."/>
            <person name="Yoshida K."/>
            <person name="Zdobnov E."/>
            <person name="Zhang P."/>
            <person name="Zhang Y."/>
            <person name="Zimin A.V."/>
            <person name="Baldwin J."/>
            <person name="Abdouelleil A."/>
            <person name="Abdulkadir J."/>
            <person name="Abebe A."/>
            <person name="Abera B."/>
            <person name="Abreu J."/>
            <person name="Acer S.C."/>
            <person name="Aftuck L."/>
            <person name="Alexander A."/>
            <person name="An P."/>
            <person name="Anderson E."/>
            <person name="Anderson S."/>
            <person name="Arachi H."/>
            <person name="Azer M."/>
            <person name="Bachantsang P."/>
            <person name="Barry A."/>
            <person name="Bayul T."/>
            <person name="Berlin A."/>
            <person name="Bessette D."/>
            <person name="Bloom T."/>
            <person name="Blye J."/>
            <person name="Boguslavskiy L."/>
            <person name="Bonnet C."/>
            <person name="Boukhgalter B."/>
            <person name="Bourzgui I."/>
            <person name="Brown A."/>
            <person name="Cahill P."/>
            <person name="Channer S."/>
            <person name="Cheshatsang Y."/>
            <person name="Chuda L."/>
            <person name="Citroen M."/>
            <person name="Collymore A."/>
            <person name="Cooke P."/>
            <person name="Costello M."/>
            <person name="D'Aco K."/>
            <person name="Daza R."/>
            <person name="De Haan G."/>
            <person name="DeGray S."/>
            <person name="DeMaso C."/>
            <person name="Dhargay N."/>
            <person name="Dooley K."/>
            <person name="Dooley E."/>
            <person name="Doricent M."/>
            <person name="Dorje P."/>
            <person name="Dorjee K."/>
            <person name="Dupes A."/>
            <person name="Elong R."/>
            <person name="Falk J."/>
            <person name="Farina A."/>
            <person name="Faro S."/>
            <person name="Ferguson D."/>
            <person name="Fisher S."/>
            <person name="Foley C.D."/>
            <person name="Franke A."/>
            <person name="Friedrich D."/>
            <person name="Gadbois L."/>
            <person name="Gearin G."/>
            <person name="Gearin C.R."/>
            <person name="Giannoukos G."/>
            <person name="Goode T."/>
            <person name="Graham J."/>
            <person name="Grandbois E."/>
            <person name="Grewal S."/>
            <person name="Gyaltsen K."/>
            <person name="Hafez N."/>
            <person name="Hagos B."/>
            <person name="Hall J."/>
            <person name="Henson C."/>
            <person name="Hollinger A."/>
            <person name="Honan T."/>
            <person name="Huard M.D."/>
            <person name="Hughes L."/>
            <person name="Hurhula B."/>
            <person name="Husby M.E."/>
            <person name="Kamat A."/>
            <person name="Kanga B."/>
            <person name="Kashin S."/>
            <person name="Khazanovich D."/>
            <person name="Kisner P."/>
            <person name="Lance K."/>
            <person name="Lara M."/>
            <person name="Lee W."/>
            <person name="Lennon N."/>
            <person name="Letendre F."/>
            <person name="LeVine R."/>
            <person name="Lipovsky A."/>
            <person name="Liu X."/>
            <person name="Liu J."/>
            <person name="Liu S."/>
            <person name="Lokyitsang T."/>
            <person name="Lokyitsang Y."/>
            <person name="Lubonja R."/>
            <person name="Lui A."/>
            <person name="MacDonald P."/>
            <person name="Magnisalis V."/>
            <person name="Maru K."/>
            <person name="Matthews C."/>
            <person name="McCusker W."/>
            <person name="McDonough S."/>
            <person name="Mehta T."/>
            <person name="Meldrim J."/>
            <person name="Meneus L."/>
            <person name="Mihai O."/>
            <person name="Mihalev A."/>
            <person name="Mihova T."/>
            <person name="Mittelman R."/>
            <person name="Mlenga V."/>
            <person name="Montmayeur A."/>
            <person name="Mulrain L."/>
            <person name="Navidi A."/>
            <person name="Naylor J."/>
            <person name="Negash T."/>
            <person name="Nguyen T."/>
            <person name="Nguyen N."/>
            <person name="Nicol R."/>
            <person name="Norbu C."/>
            <person name="Norbu N."/>
            <person name="Novod N."/>
            <person name="O'Neill B."/>
            <person name="Osman S."/>
            <person name="Markiewicz E."/>
            <person name="Oyono O.L."/>
            <person name="Patti C."/>
            <person name="Phunkhang P."/>
            <person name="Pierre F."/>
            <person name="Priest M."/>
            <person name="Raghuraman S."/>
            <person name="Rege F."/>
            <person name="Reyes R."/>
            <person name="Rise C."/>
            <person name="Rogov P."/>
            <person name="Ross K."/>
            <person name="Ryan E."/>
            <person name="Settipalli S."/>
            <person name="Shea T."/>
            <person name="Sherpa N."/>
            <person name="Shi L."/>
            <person name="Shih D."/>
            <person name="Sparrow T."/>
            <person name="Spaulding J."/>
            <person name="Stalker J."/>
            <person name="Stange-Thomann N."/>
            <person name="Stavropoulos S."/>
            <person name="Stone C."/>
            <person name="Strader C."/>
            <person name="Tesfaye S."/>
            <person name="Thomson T."/>
            <person name="Thoulutsang Y."/>
            <person name="Thoulutsang D."/>
            <person name="Topham K."/>
            <person name="Topping I."/>
            <person name="Tsamla T."/>
            <person name="Vassiliev H."/>
            <person name="Vo A."/>
            <person name="Wangchuk T."/>
            <person name="Wangdi T."/>
            <person name="Weiand M."/>
            <person name="Wilkinson J."/>
            <person name="Wilson A."/>
            <person name="Yadav S."/>
            <person name="Young G."/>
            <person name="Yu Q."/>
            <person name="Zembek L."/>
            <person name="Zhong D."/>
            <person name="Zimmer A."/>
            <person name="Zwirko Z."/>
            <person name="Jaffe D.B."/>
            <person name="Alvarez P."/>
            <person name="Brockman W."/>
            <person name="Butler J."/>
            <person name="Chin C."/>
            <person name="Gnerre S."/>
            <person name="Grabherr M."/>
            <person name="Kleber M."/>
            <person name="Mauceli E."/>
            <person name="MacCallum I."/>
        </authorList>
    </citation>
    <scope>NUCLEOTIDE SEQUENCE [LARGE SCALE GENOMIC DNA]</scope>
    <source>
        <strain evidence="2">white501</strain>
    </source>
</reference>
<sequence length="112" mass="12837">MPPLEALTFVALIGTVLGQKLLLWRSVSVPEISGISGLPLALLTLNGSELYESTLEGLQWLSPMDLRRFDFLSPGSSYQINRRYRNGSQVQRYYGFQLWKVHETRLEQHPCR</sequence>
<proteinExistence type="predicted"/>
<dbReference type="HOGENOM" id="CLU_2148465_0_0_1"/>